<protein>
    <submittedName>
        <fullName evidence="1">Uncharacterized protein</fullName>
    </submittedName>
</protein>
<keyword evidence="2" id="KW-1185">Reference proteome</keyword>
<organism evidence="1 2">
    <name type="scientific">Panicum virgatum</name>
    <name type="common">Blackwell switchgrass</name>
    <dbReference type="NCBI Taxonomy" id="38727"/>
    <lineage>
        <taxon>Eukaryota</taxon>
        <taxon>Viridiplantae</taxon>
        <taxon>Streptophyta</taxon>
        <taxon>Embryophyta</taxon>
        <taxon>Tracheophyta</taxon>
        <taxon>Spermatophyta</taxon>
        <taxon>Magnoliopsida</taxon>
        <taxon>Liliopsida</taxon>
        <taxon>Poales</taxon>
        <taxon>Poaceae</taxon>
        <taxon>PACMAD clade</taxon>
        <taxon>Panicoideae</taxon>
        <taxon>Panicodae</taxon>
        <taxon>Paniceae</taxon>
        <taxon>Panicinae</taxon>
        <taxon>Panicum</taxon>
        <taxon>Panicum sect. Hiantes</taxon>
    </lineage>
</organism>
<reference evidence="1" key="1">
    <citation type="submission" date="2020-05" db="EMBL/GenBank/DDBJ databases">
        <title>WGS assembly of Panicum virgatum.</title>
        <authorList>
            <person name="Lovell J.T."/>
            <person name="Jenkins J."/>
            <person name="Shu S."/>
            <person name="Juenger T.E."/>
            <person name="Schmutz J."/>
        </authorList>
    </citation>
    <scope>NUCLEOTIDE SEQUENCE</scope>
    <source>
        <strain evidence="1">AP13</strain>
    </source>
</reference>
<comment type="caution">
    <text evidence="1">The sequence shown here is derived from an EMBL/GenBank/DDBJ whole genome shotgun (WGS) entry which is preliminary data.</text>
</comment>
<accession>A0A8T0S5Q2</accession>
<dbReference type="AlphaFoldDB" id="A0A8T0S5Q2"/>
<gene>
    <name evidence="1" type="ORF">PVAP13_5NG610529</name>
</gene>
<evidence type="ECO:0000313" key="1">
    <source>
        <dbReference type="EMBL" id="KAG2592964.1"/>
    </source>
</evidence>
<proteinExistence type="predicted"/>
<dbReference type="Proteomes" id="UP000823388">
    <property type="component" value="Chromosome 5N"/>
</dbReference>
<evidence type="ECO:0000313" key="2">
    <source>
        <dbReference type="Proteomes" id="UP000823388"/>
    </source>
</evidence>
<sequence>MPRPSGRWACCACLSVRRRFAPPLPRRPLMPSPCVGRVRCAAASGAGTDAPITPVLITGLLVVGRVARLWTCTCHPTLPGPAALGTAAPAGSLCRCVRWSVSIWIGDCSRRGREGEYDMAGPSVCPPLLQAIKSATCLHGW</sequence>
<name>A0A8T0S5Q2_PANVG</name>
<dbReference type="EMBL" id="CM029046">
    <property type="protein sequence ID" value="KAG2592964.1"/>
    <property type="molecule type" value="Genomic_DNA"/>
</dbReference>